<keyword evidence="1" id="KW-0547">Nucleotide-binding</keyword>
<reference evidence="1" key="1">
    <citation type="submission" date="2024-07" db="EMBL/GenBank/DDBJ databases">
        <authorList>
            <person name="Bringhurst R.M."/>
            <person name="Homer T.E."/>
        </authorList>
    </citation>
    <scope>NUCLEOTIDE SEQUENCE</scope>
</reference>
<organism evidence="1">
    <name type="scientific">Pseudomonas phage RVTF4</name>
    <dbReference type="NCBI Taxonomy" id="3236931"/>
    <lineage>
        <taxon>Viruses</taxon>
    </lineage>
</organism>
<sequence length="508" mass="58655">MEPALTVERYTHGVRLSGYTKDTLYKMQRFLDTLLLREPTKVQGRMVMVTKKKYYGMTEDGTSIFIHRNSYPQLVSHLANVGITDEKINVIDIPVPKAEPATFVVQSKFTAHEYQEKIKEDILRPHLHSARVDLQTGKGKTFSSLYTVSTIAQRLVVMVPPKYFGIWQEALEDVYENMQMRWMTVSGSGELQALIDRGINDDLKGIDVIIISNVTYRSYIDAFERLGDKIHTVGYNAPPPRFHEAIKAGVQINDEIQEDPGLLFRTDIYTNIAKQIYLSATPYTGNSYVTKMIDLMLPPETACRLPEWDMYINAVGVLYSEPDIRSKDYLTPFKNTYNHARYETQMMKSKKRLQLYNTMVARIIQKQFLEDKQPEQKCLVLCATVEFIKQLVKFLKEKYPDQDIWEHVSGSPFERLQTNDITISTIKSSGTGVDIKNLREVILCQATDSKKDNIQILGRLRKLKLYPEVTPRLTFLVCQNIPQHCNYARNKREHFMGKALNMAMRRYG</sequence>
<dbReference type="GO" id="GO:0004386">
    <property type="term" value="F:helicase activity"/>
    <property type="evidence" value="ECO:0007669"/>
    <property type="project" value="UniProtKB-KW"/>
</dbReference>
<proteinExistence type="predicted"/>
<dbReference type="InterPro" id="IPR027417">
    <property type="entry name" value="P-loop_NTPase"/>
</dbReference>
<keyword evidence="1" id="KW-0067">ATP-binding</keyword>
<keyword evidence="1" id="KW-0378">Hydrolase</keyword>
<evidence type="ECO:0000313" key="1">
    <source>
        <dbReference type="EMBL" id="XDJ14710.1"/>
    </source>
</evidence>
<protein>
    <submittedName>
        <fullName evidence="1">Helicase</fullName>
    </submittedName>
</protein>
<accession>A0AB39CD05</accession>
<dbReference type="SUPFAM" id="SSF52540">
    <property type="entry name" value="P-loop containing nucleoside triphosphate hydrolases"/>
    <property type="match status" value="1"/>
</dbReference>
<dbReference type="Gene3D" id="3.40.50.300">
    <property type="entry name" value="P-loop containing nucleotide triphosphate hydrolases"/>
    <property type="match status" value="2"/>
</dbReference>
<keyword evidence="1" id="KW-0347">Helicase</keyword>
<name>A0AB39CD05_9VIRU</name>
<dbReference type="EMBL" id="PQ015378">
    <property type="protein sequence ID" value="XDJ14710.1"/>
    <property type="molecule type" value="Genomic_DNA"/>
</dbReference>